<dbReference type="NCBIfam" id="NF006976">
    <property type="entry name" value="PRK09449.1"/>
    <property type="match status" value="1"/>
</dbReference>
<proteinExistence type="predicted"/>
<dbReference type="InterPro" id="IPR023198">
    <property type="entry name" value="PGP-like_dom2"/>
</dbReference>
<evidence type="ECO:0000313" key="1">
    <source>
        <dbReference type="EMBL" id="RPE86125.1"/>
    </source>
</evidence>
<dbReference type="PANTHER" id="PTHR47478:SF1">
    <property type="entry name" value="PYRIMIDINE 5'-NUCLEOTIDASE YJJG"/>
    <property type="match status" value="1"/>
</dbReference>
<sequence>MKYQWVLFDADETLFSFNSYLGLKAIFSRENIDFSIEDYNAFQAVNQPLWVQYQNKEITAEELQRIRFEKLSQKTGKDPRVLNQELMEEMAVVSQPLEHVQTMLEALSHKVKMAIISNGFESLQHKRLVNTNTLHFFDIVMTSERAGIAKPDPLIFEAVFDQMGKVDLNRVLMVGDTLSSDIQGGINVGIDTCWYNPEEKLNELNIKPTYEIRSMLELIDIVDNKVKP</sequence>
<dbReference type="InterPro" id="IPR006439">
    <property type="entry name" value="HAD-SF_hydro_IA"/>
</dbReference>
<dbReference type="Proteomes" id="UP000281691">
    <property type="component" value="Unassembled WGS sequence"/>
</dbReference>
<dbReference type="SUPFAM" id="SSF56784">
    <property type="entry name" value="HAD-like"/>
    <property type="match status" value="1"/>
</dbReference>
<reference evidence="1 2" key="1">
    <citation type="submission" date="2018-11" db="EMBL/GenBank/DDBJ databases">
        <title>Genomic Encyclopedia of Type Strains, Phase IV (KMG-IV): sequencing the most valuable type-strain genomes for metagenomic binning, comparative biology and taxonomic classification.</title>
        <authorList>
            <person name="Goeker M."/>
        </authorList>
    </citation>
    <scope>NUCLEOTIDE SEQUENCE [LARGE SCALE GENOMIC DNA]</scope>
    <source>
        <strain evidence="1 2">DSM 27238</strain>
    </source>
</reference>
<dbReference type="OrthoDB" id="148966at2"/>
<dbReference type="Pfam" id="PF00702">
    <property type="entry name" value="Hydrolase"/>
    <property type="match status" value="1"/>
</dbReference>
<comment type="caution">
    <text evidence="1">The sequence shown here is derived from an EMBL/GenBank/DDBJ whole genome shotgun (WGS) entry which is preliminary data.</text>
</comment>
<dbReference type="Gene3D" id="3.40.50.1000">
    <property type="entry name" value="HAD superfamily/HAD-like"/>
    <property type="match status" value="1"/>
</dbReference>
<dbReference type="NCBIfam" id="TIGR02254">
    <property type="entry name" value="YjjG_YfnB"/>
    <property type="match status" value="1"/>
</dbReference>
<protein>
    <submittedName>
        <fullName evidence="1">Putative hydrolase of the HAD superfamily</fullName>
    </submittedName>
</protein>
<dbReference type="InterPro" id="IPR052550">
    <property type="entry name" value="Pyrimidine_5'-ntase_YjjG"/>
</dbReference>
<dbReference type="GO" id="GO:0008253">
    <property type="term" value="F:5'-nucleotidase activity"/>
    <property type="evidence" value="ECO:0007669"/>
    <property type="project" value="InterPro"/>
</dbReference>
<dbReference type="SFLD" id="SFLDG01135">
    <property type="entry name" value="C1.5.6:_HAD__Beta-PGM__Phospha"/>
    <property type="match status" value="1"/>
</dbReference>
<dbReference type="PANTHER" id="PTHR47478">
    <property type="match status" value="1"/>
</dbReference>
<dbReference type="InterPro" id="IPR011951">
    <property type="entry name" value="HAD-SF_hydro_IA_YjjG/PynA"/>
</dbReference>
<dbReference type="InterPro" id="IPR023214">
    <property type="entry name" value="HAD_sf"/>
</dbReference>
<dbReference type="InterPro" id="IPR036412">
    <property type="entry name" value="HAD-like_sf"/>
</dbReference>
<evidence type="ECO:0000313" key="2">
    <source>
        <dbReference type="Proteomes" id="UP000281691"/>
    </source>
</evidence>
<dbReference type="SFLD" id="SFLDS00003">
    <property type="entry name" value="Haloacid_Dehalogenase"/>
    <property type="match status" value="1"/>
</dbReference>
<gene>
    <name evidence="1" type="ORF">EDC46_0518</name>
</gene>
<dbReference type="AlphaFoldDB" id="A0A3N4VY48"/>
<dbReference type="NCBIfam" id="TIGR01549">
    <property type="entry name" value="HAD-SF-IA-v1"/>
    <property type="match status" value="1"/>
</dbReference>
<keyword evidence="1" id="KW-0378">Hydrolase</keyword>
<dbReference type="RefSeq" id="WP_124210677.1">
    <property type="nucleotide sequence ID" value="NZ_CP016615.1"/>
</dbReference>
<name>A0A3N4VY48_9PAST</name>
<dbReference type="Gene3D" id="1.10.150.240">
    <property type="entry name" value="Putative phosphatase, domain 2"/>
    <property type="match status" value="1"/>
</dbReference>
<keyword evidence="2" id="KW-1185">Reference proteome</keyword>
<organism evidence="1 2">
    <name type="scientific">Vespertiliibacter pulmonis</name>
    <dbReference type="NCBI Taxonomy" id="1443036"/>
    <lineage>
        <taxon>Bacteria</taxon>
        <taxon>Pseudomonadati</taxon>
        <taxon>Pseudomonadota</taxon>
        <taxon>Gammaproteobacteria</taxon>
        <taxon>Pasteurellales</taxon>
        <taxon>Pasteurellaceae</taxon>
        <taxon>Vespertiliibacter</taxon>
    </lineage>
</organism>
<dbReference type="EMBL" id="RKQP01000001">
    <property type="protein sequence ID" value="RPE86125.1"/>
    <property type="molecule type" value="Genomic_DNA"/>
</dbReference>
<dbReference type="PRINTS" id="PR00413">
    <property type="entry name" value="HADHALOGNASE"/>
</dbReference>
<dbReference type="SFLD" id="SFLDG01129">
    <property type="entry name" value="C1.5:_HAD__Beta-PGM__Phosphata"/>
    <property type="match status" value="1"/>
</dbReference>
<accession>A0A3N4VY48</accession>